<keyword evidence="2" id="KW-0902">Two-component regulatory system</keyword>
<keyword evidence="1 6" id="KW-0597">Phosphoprotein</keyword>
<dbReference type="GO" id="GO:0005829">
    <property type="term" value="C:cytosol"/>
    <property type="evidence" value="ECO:0007669"/>
    <property type="project" value="TreeGrafter"/>
</dbReference>
<evidence type="ECO:0000256" key="6">
    <source>
        <dbReference type="PROSITE-ProRule" id="PRU00169"/>
    </source>
</evidence>
<dbReference type="Gene3D" id="1.10.10.10">
    <property type="entry name" value="Winged helix-like DNA-binding domain superfamily/Winged helix DNA-binding domain"/>
    <property type="match status" value="1"/>
</dbReference>
<dbReference type="InterPro" id="IPR001867">
    <property type="entry name" value="OmpR/PhoB-type_DNA-bd"/>
</dbReference>
<dbReference type="SUPFAM" id="SSF46894">
    <property type="entry name" value="C-terminal effector domain of the bipartite response regulators"/>
    <property type="match status" value="1"/>
</dbReference>
<dbReference type="GO" id="GO:0006355">
    <property type="term" value="P:regulation of DNA-templated transcription"/>
    <property type="evidence" value="ECO:0007669"/>
    <property type="project" value="InterPro"/>
</dbReference>
<dbReference type="RefSeq" id="WP_133582834.1">
    <property type="nucleotide sequence ID" value="NZ_SNYV01000004.1"/>
</dbReference>
<feature type="domain" description="Response regulatory" evidence="8">
    <location>
        <begin position="2"/>
        <end position="116"/>
    </location>
</feature>
<dbReference type="SMART" id="SM00448">
    <property type="entry name" value="REC"/>
    <property type="match status" value="1"/>
</dbReference>
<dbReference type="CDD" id="cd19935">
    <property type="entry name" value="REC_OmpR_CusR-like"/>
    <property type="match status" value="1"/>
</dbReference>
<dbReference type="SMART" id="SM00862">
    <property type="entry name" value="Trans_reg_C"/>
    <property type="match status" value="1"/>
</dbReference>
<dbReference type="Gene3D" id="3.40.50.2300">
    <property type="match status" value="1"/>
</dbReference>
<dbReference type="PROSITE" id="PS50110">
    <property type="entry name" value="RESPONSE_REGULATORY"/>
    <property type="match status" value="1"/>
</dbReference>
<dbReference type="InterPro" id="IPR011006">
    <property type="entry name" value="CheY-like_superfamily"/>
</dbReference>
<dbReference type="AlphaFoldDB" id="A0A4R6WKV8"/>
<dbReference type="Gene3D" id="6.10.250.690">
    <property type="match status" value="1"/>
</dbReference>
<dbReference type="GO" id="GO:0032993">
    <property type="term" value="C:protein-DNA complex"/>
    <property type="evidence" value="ECO:0007669"/>
    <property type="project" value="TreeGrafter"/>
</dbReference>
<dbReference type="SUPFAM" id="SSF52172">
    <property type="entry name" value="CheY-like"/>
    <property type="match status" value="1"/>
</dbReference>
<evidence type="ECO:0000259" key="8">
    <source>
        <dbReference type="PROSITE" id="PS50110"/>
    </source>
</evidence>
<evidence type="ECO:0000313" key="11">
    <source>
        <dbReference type="Proteomes" id="UP000295292"/>
    </source>
</evidence>
<feature type="modified residue" description="4-aspartylphosphate" evidence="6">
    <location>
        <position position="51"/>
    </location>
</feature>
<reference evidence="10 11" key="1">
    <citation type="submission" date="2019-03" db="EMBL/GenBank/DDBJ databases">
        <title>Genomic Encyclopedia of Archaeal and Bacterial Type Strains, Phase II (KMG-II): from individual species to whole genera.</title>
        <authorList>
            <person name="Goeker M."/>
        </authorList>
    </citation>
    <scope>NUCLEOTIDE SEQUENCE [LARGE SCALE GENOMIC DNA]</scope>
    <source>
        <strain evidence="10 11">DSM 28353</strain>
    </source>
</reference>
<sequence>MNILLVEDEIRVAEFIKKGLHEAGHQVQVAYDGATGLKLALEQEFDLLILDGILPHLNGTEICKHVRRLKTDVPILMLTALSTIQDKIEGFNCGADDYLTKPFHFDELLVRIKALSRRTTYHNNSIEYHAEDLKMDCFSKTVQRNGQAITLTVKEYALLEYLLVNKNRVMSRAQIAEAVWGIGFNRGTNLIDVYVNYLRAKVDKGFNPPLIHTVVGMGYILKDKA</sequence>
<dbReference type="InterPro" id="IPR001789">
    <property type="entry name" value="Sig_transdc_resp-reg_receiver"/>
</dbReference>
<feature type="domain" description="OmpR/PhoB-type" evidence="9">
    <location>
        <begin position="123"/>
        <end position="223"/>
    </location>
</feature>
<evidence type="ECO:0000256" key="7">
    <source>
        <dbReference type="PROSITE-ProRule" id="PRU01091"/>
    </source>
</evidence>
<dbReference type="EMBL" id="SNYV01000004">
    <property type="protein sequence ID" value="TDQ81305.1"/>
    <property type="molecule type" value="Genomic_DNA"/>
</dbReference>
<dbReference type="Pfam" id="PF00486">
    <property type="entry name" value="Trans_reg_C"/>
    <property type="match status" value="1"/>
</dbReference>
<evidence type="ECO:0000256" key="1">
    <source>
        <dbReference type="ARBA" id="ARBA00022553"/>
    </source>
</evidence>
<feature type="DNA-binding region" description="OmpR/PhoB-type" evidence="7">
    <location>
        <begin position="123"/>
        <end position="223"/>
    </location>
</feature>
<dbReference type="CDD" id="cd00383">
    <property type="entry name" value="trans_reg_C"/>
    <property type="match status" value="1"/>
</dbReference>
<dbReference type="InterPro" id="IPR036388">
    <property type="entry name" value="WH-like_DNA-bd_sf"/>
</dbReference>
<name>A0A4R6WKV8_9SPHI</name>
<dbReference type="InterPro" id="IPR016032">
    <property type="entry name" value="Sig_transdc_resp-reg_C-effctor"/>
</dbReference>
<dbReference type="FunFam" id="3.40.50.2300:FF:000001">
    <property type="entry name" value="DNA-binding response regulator PhoB"/>
    <property type="match status" value="1"/>
</dbReference>
<dbReference type="PROSITE" id="PS51755">
    <property type="entry name" value="OMPR_PHOB"/>
    <property type="match status" value="1"/>
</dbReference>
<dbReference type="GO" id="GO:0000976">
    <property type="term" value="F:transcription cis-regulatory region binding"/>
    <property type="evidence" value="ECO:0007669"/>
    <property type="project" value="TreeGrafter"/>
</dbReference>
<keyword evidence="4 7" id="KW-0238">DNA-binding</keyword>
<dbReference type="GO" id="GO:0000156">
    <property type="term" value="F:phosphorelay response regulator activity"/>
    <property type="evidence" value="ECO:0007669"/>
    <property type="project" value="TreeGrafter"/>
</dbReference>
<keyword evidence="11" id="KW-1185">Reference proteome</keyword>
<comment type="caution">
    <text evidence="10">The sequence shown here is derived from an EMBL/GenBank/DDBJ whole genome shotgun (WGS) entry which is preliminary data.</text>
</comment>
<evidence type="ECO:0000256" key="2">
    <source>
        <dbReference type="ARBA" id="ARBA00023012"/>
    </source>
</evidence>
<dbReference type="InterPro" id="IPR039420">
    <property type="entry name" value="WalR-like"/>
</dbReference>
<evidence type="ECO:0000256" key="5">
    <source>
        <dbReference type="ARBA" id="ARBA00023163"/>
    </source>
</evidence>
<evidence type="ECO:0000256" key="3">
    <source>
        <dbReference type="ARBA" id="ARBA00023015"/>
    </source>
</evidence>
<proteinExistence type="predicted"/>
<protein>
    <submittedName>
        <fullName evidence="10">DNA-binding response OmpR family regulator</fullName>
    </submittedName>
</protein>
<keyword evidence="5" id="KW-0804">Transcription</keyword>
<dbReference type="PANTHER" id="PTHR48111">
    <property type="entry name" value="REGULATOR OF RPOS"/>
    <property type="match status" value="1"/>
</dbReference>
<accession>A0A4R6WKV8</accession>
<evidence type="ECO:0000259" key="9">
    <source>
        <dbReference type="PROSITE" id="PS51755"/>
    </source>
</evidence>
<organism evidence="10 11">
    <name type="scientific">Sphingobacterium yanglingense</name>
    <dbReference type="NCBI Taxonomy" id="1437280"/>
    <lineage>
        <taxon>Bacteria</taxon>
        <taxon>Pseudomonadati</taxon>
        <taxon>Bacteroidota</taxon>
        <taxon>Sphingobacteriia</taxon>
        <taxon>Sphingobacteriales</taxon>
        <taxon>Sphingobacteriaceae</taxon>
        <taxon>Sphingobacterium</taxon>
    </lineage>
</organism>
<dbReference type="Pfam" id="PF00072">
    <property type="entry name" value="Response_reg"/>
    <property type="match status" value="1"/>
</dbReference>
<dbReference type="Proteomes" id="UP000295292">
    <property type="component" value="Unassembled WGS sequence"/>
</dbReference>
<dbReference type="FunFam" id="1.10.10.10:FF:000005">
    <property type="entry name" value="Two-component system response regulator"/>
    <property type="match status" value="1"/>
</dbReference>
<dbReference type="OrthoDB" id="9790442at2"/>
<evidence type="ECO:0000256" key="4">
    <source>
        <dbReference type="ARBA" id="ARBA00023125"/>
    </source>
</evidence>
<gene>
    <name evidence="10" type="ORF">CLV99_0428</name>
</gene>
<keyword evidence="3" id="KW-0805">Transcription regulation</keyword>
<evidence type="ECO:0000313" key="10">
    <source>
        <dbReference type="EMBL" id="TDQ81305.1"/>
    </source>
</evidence>
<dbReference type="PANTHER" id="PTHR48111:SF22">
    <property type="entry name" value="REGULATOR OF RPOS"/>
    <property type="match status" value="1"/>
</dbReference>